<name>J7FA68_9CAUD</name>
<organism evidence="1 2">
    <name type="scientific">Agrobacterium phage 7-7-1</name>
    <dbReference type="NCBI Taxonomy" id="1161931"/>
    <lineage>
        <taxon>Viruses</taxon>
        <taxon>Duplodnaviria</taxon>
        <taxon>Heunggongvirae</taxon>
        <taxon>Uroviricota</taxon>
        <taxon>Caudoviricetes</taxon>
        <taxon>Schmittlotzvirus</taxon>
        <taxon>Schmittlotzvirus sv771</taxon>
    </lineage>
</organism>
<dbReference type="KEGG" id="vg:14012019"/>
<keyword evidence="2" id="KW-1185">Reference proteome</keyword>
<reference evidence="1 2" key="1">
    <citation type="submission" date="2011-12" db="EMBL/GenBank/DDBJ databases">
        <title>The genome sequence of the flagella-specific Agrobacterium bacteriophage 7-7-1.</title>
        <authorList>
            <person name="Schmitt R."/>
            <person name="Van den Bossche A."/>
            <person name="Lavigne R."/>
            <person name="Kropinski A.M."/>
        </authorList>
    </citation>
    <scope>NUCLEOTIDE SEQUENCE [LARGE SCALE GENOMIC DNA]</scope>
</reference>
<sequence length="104" mass="11988">MKPGLYFASFDDSERVVIACPVYVEKAGDDIFRASLLDGSRRYFTIETDNPYRNKHPDVFRIGKDVGLVYSVIFSTEAEYRVTWHGEMKNPRKHPKVGDRVEGE</sequence>
<dbReference type="EMBL" id="JQ312117">
    <property type="protein sequence ID" value="AFH19764.1"/>
    <property type="molecule type" value="Genomic_DNA"/>
</dbReference>
<proteinExistence type="predicted"/>
<dbReference type="Proteomes" id="UP000003754">
    <property type="component" value="Segment"/>
</dbReference>
<dbReference type="GeneID" id="14012019"/>
<accession>J7FA68</accession>
<protein>
    <submittedName>
        <fullName evidence="1">Uncharacterized protein</fullName>
    </submittedName>
</protein>
<gene>
    <name evidence="1" type="ORF">7-7-1_00066</name>
</gene>
<dbReference type="RefSeq" id="YP_007006522.1">
    <property type="nucleotide sequence ID" value="NC_019519.1"/>
</dbReference>
<evidence type="ECO:0000313" key="1">
    <source>
        <dbReference type="EMBL" id="AFH19764.1"/>
    </source>
</evidence>
<evidence type="ECO:0000313" key="2">
    <source>
        <dbReference type="Proteomes" id="UP000003754"/>
    </source>
</evidence>